<reference evidence="3" key="1">
    <citation type="journal article" date="2019" name="Int. J. Syst. Evol. Microbiol.">
        <title>The Global Catalogue of Microorganisms (GCM) 10K type strain sequencing project: providing services to taxonomists for standard genome sequencing and annotation.</title>
        <authorList>
            <consortium name="The Broad Institute Genomics Platform"/>
            <consortium name="The Broad Institute Genome Sequencing Center for Infectious Disease"/>
            <person name="Wu L."/>
            <person name="Ma J."/>
        </authorList>
    </citation>
    <scope>NUCLEOTIDE SEQUENCE [LARGE SCALE GENOMIC DNA]</scope>
    <source>
        <strain evidence="3">JCM 6833</strain>
    </source>
</reference>
<evidence type="ECO:0000256" key="1">
    <source>
        <dbReference type="SAM" id="MobiDB-lite"/>
    </source>
</evidence>
<evidence type="ECO:0008006" key="4">
    <source>
        <dbReference type="Google" id="ProtNLM"/>
    </source>
</evidence>
<feature type="compositionally biased region" description="Basic residues" evidence="1">
    <location>
        <begin position="94"/>
        <end position="111"/>
    </location>
</feature>
<feature type="compositionally biased region" description="Polar residues" evidence="1">
    <location>
        <begin position="65"/>
        <end position="84"/>
    </location>
</feature>
<dbReference type="EMBL" id="BAAATD010000012">
    <property type="protein sequence ID" value="GAA2624717.1"/>
    <property type="molecule type" value="Genomic_DNA"/>
</dbReference>
<keyword evidence="3" id="KW-1185">Reference proteome</keyword>
<accession>A0ABP6CSK5</accession>
<name>A0ABP6CSK5_9ACTN</name>
<evidence type="ECO:0000313" key="2">
    <source>
        <dbReference type="EMBL" id="GAA2624717.1"/>
    </source>
</evidence>
<protein>
    <recommendedName>
        <fullName evidence="4">Secreted protein</fullName>
    </recommendedName>
</protein>
<feature type="region of interest" description="Disordered" evidence="1">
    <location>
        <begin position="61"/>
        <end position="111"/>
    </location>
</feature>
<comment type="caution">
    <text evidence="2">The sequence shown here is derived from an EMBL/GenBank/DDBJ whole genome shotgun (WGS) entry which is preliminary data.</text>
</comment>
<sequence>MPSPSRTVAAGTSVTGTATSAASTTAETGRAAFLPAFRGTTAARSVRVARTNSWNEEVPAFPATEATNTAPIRQRQAKCTYSTRPDSRPVGVNRRYHPAKLGRHRNGHLQQ</sequence>
<organism evidence="2 3">
    <name type="scientific">Actinomadura fulvescens</name>
    <dbReference type="NCBI Taxonomy" id="46160"/>
    <lineage>
        <taxon>Bacteria</taxon>
        <taxon>Bacillati</taxon>
        <taxon>Actinomycetota</taxon>
        <taxon>Actinomycetes</taxon>
        <taxon>Streptosporangiales</taxon>
        <taxon>Thermomonosporaceae</taxon>
        <taxon>Actinomadura</taxon>
    </lineage>
</organism>
<evidence type="ECO:0000313" key="3">
    <source>
        <dbReference type="Proteomes" id="UP001501509"/>
    </source>
</evidence>
<proteinExistence type="predicted"/>
<feature type="region of interest" description="Disordered" evidence="1">
    <location>
        <begin position="1"/>
        <end position="26"/>
    </location>
</feature>
<gene>
    <name evidence="2" type="ORF">GCM10010411_71530</name>
</gene>
<dbReference type="Proteomes" id="UP001501509">
    <property type="component" value="Unassembled WGS sequence"/>
</dbReference>